<dbReference type="InterPro" id="IPR020846">
    <property type="entry name" value="MFS_dom"/>
</dbReference>
<feature type="domain" description="Major facilitator superfamily (MFS) profile" evidence="8">
    <location>
        <begin position="128"/>
        <end position="326"/>
    </location>
</feature>
<feature type="transmembrane region" description="Helical" evidence="7">
    <location>
        <begin position="189"/>
        <end position="212"/>
    </location>
</feature>
<feature type="transmembrane region" description="Helical" evidence="7">
    <location>
        <begin position="127"/>
        <end position="153"/>
    </location>
</feature>
<dbReference type="PANTHER" id="PTHR23513:SF6">
    <property type="entry name" value="MAJOR FACILITATOR SUPERFAMILY ASSOCIATED DOMAIN-CONTAINING PROTEIN"/>
    <property type="match status" value="1"/>
</dbReference>
<feature type="transmembrane region" description="Helical" evidence="7">
    <location>
        <begin position="68"/>
        <end position="94"/>
    </location>
</feature>
<evidence type="ECO:0000259" key="8">
    <source>
        <dbReference type="PROSITE" id="PS50850"/>
    </source>
</evidence>
<accession>A0ABQ3UQJ9</accession>
<evidence type="ECO:0000256" key="4">
    <source>
        <dbReference type="ARBA" id="ARBA00022692"/>
    </source>
</evidence>
<comment type="caution">
    <text evidence="9">The sequence shown here is derived from an EMBL/GenBank/DDBJ whole genome shotgun (WGS) entry which is preliminary data.</text>
</comment>
<evidence type="ECO:0000256" key="5">
    <source>
        <dbReference type="ARBA" id="ARBA00022989"/>
    </source>
</evidence>
<organism evidence="9 10">
    <name type="scientific">Ktedonobacter robiniae</name>
    <dbReference type="NCBI Taxonomy" id="2778365"/>
    <lineage>
        <taxon>Bacteria</taxon>
        <taxon>Bacillati</taxon>
        <taxon>Chloroflexota</taxon>
        <taxon>Ktedonobacteria</taxon>
        <taxon>Ktedonobacterales</taxon>
        <taxon>Ktedonobacteraceae</taxon>
        <taxon>Ktedonobacter</taxon>
    </lineage>
</organism>
<keyword evidence="6 7" id="KW-0472">Membrane</keyword>
<protein>
    <recommendedName>
        <fullName evidence="8">Major facilitator superfamily (MFS) profile domain-containing protein</fullName>
    </recommendedName>
</protein>
<evidence type="ECO:0000256" key="6">
    <source>
        <dbReference type="ARBA" id="ARBA00023136"/>
    </source>
</evidence>
<keyword evidence="5 7" id="KW-1133">Transmembrane helix</keyword>
<dbReference type="InterPro" id="IPR010290">
    <property type="entry name" value="TM_effector"/>
</dbReference>
<evidence type="ECO:0000256" key="1">
    <source>
        <dbReference type="ARBA" id="ARBA00004651"/>
    </source>
</evidence>
<keyword evidence="4 7" id="KW-0812">Transmembrane</keyword>
<keyword evidence="2" id="KW-0813">Transport</keyword>
<comment type="subcellular location">
    <subcellularLocation>
        <location evidence="1">Cell membrane</location>
        <topology evidence="1">Multi-pass membrane protein</topology>
    </subcellularLocation>
</comment>
<reference evidence="9 10" key="1">
    <citation type="journal article" date="2021" name="Int. J. Syst. Evol. Microbiol.">
        <title>Reticulibacter mediterranei gen. nov., sp. nov., within the new family Reticulibacteraceae fam. nov., and Ktedonospora formicarum gen. nov., sp. nov., Ktedonobacter robiniae sp. nov., Dictyobacter formicarum sp. nov. and Dictyobacter arantiisoli sp. nov., belonging to the class Ktedonobacteria.</title>
        <authorList>
            <person name="Yabe S."/>
            <person name="Zheng Y."/>
            <person name="Wang C.M."/>
            <person name="Sakai Y."/>
            <person name="Abe K."/>
            <person name="Yokota A."/>
            <person name="Donadio S."/>
            <person name="Cavaletti L."/>
            <person name="Monciardini P."/>
        </authorList>
    </citation>
    <scope>NUCLEOTIDE SEQUENCE [LARGE SCALE GENOMIC DNA]</scope>
    <source>
        <strain evidence="9 10">SOSP1-30</strain>
    </source>
</reference>
<dbReference type="Proteomes" id="UP000654345">
    <property type="component" value="Unassembled WGS sequence"/>
</dbReference>
<dbReference type="Gene3D" id="1.20.1250.20">
    <property type="entry name" value="MFS general substrate transporter like domains"/>
    <property type="match status" value="1"/>
</dbReference>
<dbReference type="InterPro" id="IPR036259">
    <property type="entry name" value="MFS_trans_sf"/>
</dbReference>
<feature type="transmembrane region" description="Helical" evidence="7">
    <location>
        <begin position="159"/>
        <end position="182"/>
    </location>
</feature>
<evidence type="ECO:0000256" key="2">
    <source>
        <dbReference type="ARBA" id="ARBA00022448"/>
    </source>
</evidence>
<proteinExistence type="predicted"/>
<keyword evidence="3" id="KW-1003">Cell membrane</keyword>
<gene>
    <name evidence="9" type="ORF">KSB_34880</name>
</gene>
<evidence type="ECO:0000256" key="3">
    <source>
        <dbReference type="ARBA" id="ARBA00022475"/>
    </source>
</evidence>
<dbReference type="CDD" id="cd06173">
    <property type="entry name" value="MFS_MefA_like"/>
    <property type="match status" value="1"/>
</dbReference>
<evidence type="ECO:0000256" key="7">
    <source>
        <dbReference type="SAM" id="Phobius"/>
    </source>
</evidence>
<dbReference type="SUPFAM" id="SSF103473">
    <property type="entry name" value="MFS general substrate transporter"/>
    <property type="match status" value="1"/>
</dbReference>
<name>A0ABQ3UQJ9_9CHLR</name>
<sequence>MAFLHLLHLEYLYGIALFSGCLTVFFEIAYQAYLPSLVEREYLIEGNGKLETSHACAQISGPGLAGLIVQWLTAPFAMLIDAGSFLIAALFLCWMRKPEPRTEHHETERAIFKEIGEGLKTVLHHRVLWSIAACNGTINLFNSAFMSVAVLYVVRDLKIAPVLYGFALSMGSVGALLGSFLAKRIADRFGVGPAIIGSAFFYGIGGLLLPLASVSTMVAIPFLILSWFVQSLMLIVFNITQVSLRQRLVPGSLQGRLNASMRFLICSALPIGSLLGGASGEVIGLLPTVTLSTVGMFFAFLWVFFSPVSSLREQPTLKSSEEPGIS</sequence>
<evidence type="ECO:0000313" key="9">
    <source>
        <dbReference type="EMBL" id="GHO55013.1"/>
    </source>
</evidence>
<dbReference type="Pfam" id="PF05977">
    <property type="entry name" value="MFS_3"/>
    <property type="match status" value="1"/>
</dbReference>
<feature type="transmembrane region" description="Helical" evidence="7">
    <location>
        <begin position="261"/>
        <end position="279"/>
    </location>
</feature>
<feature type="transmembrane region" description="Helical" evidence="7">
    <location>
        <begin position="12"/>
        <end position="33"/>
    </location>
</feature>
<keyword evidence="10" id="KW-1185">Reference proteome</keyword>
<feature type="transmembrane region" description="Helical" evidence="7">
    <location>
        <begin position="285"/>
        <end position="305"/>
    </location>
</feature>
<dbReference type="EMBL" id="BNJG01000001">
    <property type="protein sequence ID" value="GHO55013.1"/>
    <property type="molecule type" value="Genomic_DNA"/>
</dbReference>
<dbReference type="PROSITE" id="PS50850">
    <property type="entry name" value="MFS"/>
    <property type="match status" value="1"/>
</dbReference>
<feature type="transmembrane region" description="Helical" evidence="7">
    <location>
        <begin position="218"/>
        <end position="240"/>
    </location>
</feature>
<dbReference type="PANTHER" id="PTHR23513">
    <property type="entry name" value="INTEGRAL MEMBRANE EFFLUX PROTEIN-RELATED"/>
    <property type="match status" value="1"/>
</dbReference>
<evidence type="ECO:0000313" key="10">
    <source>
        <dbReference type="Proteomes" id="UP000654345"/>
    </source>
</evidence>